<dbReference type="EMBL" id="MCFC01000032">
    <property type="protein sequence ID" value="ORY28283.1"/>
    <property type="molecule type" value="Genomic_DNA"/>
</dbReference>
<dbReference type="Proteomes" id="UP000193986">
    <property type="component" value="Unassembled WGS sequence"/>
</dbReference>
<reference evidence="2 3" key="1">
    <citation type="submission" date="2016-07" db="EMBL/GenBank/DDBJ databases">
        <title>Pervasive Adenine N6-methylation of Active Genes in Fungi.</title>
        <authorList>
            <consortium name="DOE Joint Genome Institute"/>
            <person name="Mondo S.J."/>
            <person name="Dannebaum R.O."/>
            <person name="Kuo R.C."/>
            <person name="Labutti K."/>
            <person name="Haridas S."/>
            <person name="Kuo A."/>
            <person name="Salamov A."/>
            <person name="Ahrendt S.R."/>
            <person name="Lipzen A."/>
            <person name="Sullivan W."/>
            <person name="Andreopoulos W.B."/>
            <person name="Clum A."/>
            <person name="Lindquist E."/>
            <person name="Daum C."/>
            <person name="Ramamoorthy G.K."/>
            <person name="Gryganskyi A."/>
            <person name="Culley D."/>
            <person name="Magnuson J.K."/>
            <person name="James T.Y."/>
            <person name="O'Malley M.A."/>
            <person name="Stajich J.E."/>
            <person name="Spatafora J.W."/>
            <person name="Visel A."/>
            <person name="Grigoriev I.V."/>
        </authorList>
    </citation>
    <scope>NUCLEOTIDE SEQUENCE [LARGE SCALE GENOMIC DNA]</scope>
    <source>
        <strain evidence="2 3">68-887.2</strain>
    </source>
</reference>
<name>A0A1Y2B0F0_9TREE</name>
<feature type="compositionally biased region" description="Low complexity" evidence="1">
    <location>
        <begin position="68"/>
        <end position="81"/>
    </location>
</feature>
<dbReference type="InParanoid" id="A0A1Y2B0F0"/>
<feature type="compositionally biased region" description="Polar residues" evidence="1">
    <location>
        <begin position="285"/>
        <end position="314"/>
    </location>
</feature>
<sequence length="406" mass="43815">MTDDKALTPESLAFSASLFTSQIDSWIPQDFGTKRTESQRAAEFDKAMRAAASMGGENDKRGLGHPELLSASSAGSSGLMALDKRLRKGNQRAASASRMDAERKLGAQEVSEKEQDEEEEEEEEEESRSRMVGKSKRRTTVDLLASKKKAKSQLQAASTKPQPQPLLDTQASSLAQESLSDTQASSLAQESLSDTQASSLRQASSLEQVSPGPEPGPPRPSQSQPQLKDPHSPVEADNPQTPETRTTSSPGGSGDFPFPGPVALDSPRAKQILATKKTALHTIPKSISHTLHESASNTPSESTSHTLNESTSHSSTHKEFPPHSESTPTLDTHDSSLLQSSEEPQTSHSQGTSKQEQKQFLDSDIEKTGGENTGDKGDIIVQSMTKTQRRRDKRRLAKQANITVAP</sequence>
<evidence type="ECO:0000313" key="3">
    <source>
        <dbReference type="Proteomes" id="UP000193986"/>
    </source>
</evidence>
<feature type="compositionally biased region" description="Basic and acidic residues" evidence="1">
    <location>
        <begin position="99"/>
        <end position="113"/>
    </location>
</feature>
<dbReference type="OrthoDB" id="10675378at2759"/>
<evidence type="ECO:0000313" key="2">
    <source>
        <dbReference type="EMBL" id="ORY28283.1"/>
    </source>
</evidence>
<feature type="compositionally biased region" description="Polar residues" evidence="1">
    <location>
        <begin position="324"/>
        <end position="354"/>
    </location>
</feature>
<dbReference type="STRING" id="71784.A0A1Y2B0F0"/>
<feature type="compositionally biased region" description="Polar residues" evidence="1">
    <location>
        <begin position="238"/>
        <end position="247"/>
    </location>
</feature>
<dbReference type="AlphaFoldDB" id="A0A1Y2B0F0"/>
<accession>A0A1Y2B0F0</accession>
<feature type="compositionally biased region" description="Acidic residues" evidence="1">
    <location>
        <begin position="114"/>
        <end position="126"/>
    </location>
</feature>
<feature type="compositionally biased region" description="Polar residues" evidence="1">
    <location>
        <begin position="167"/>
        <end position="208"/>
    </location>
</feature>
<gene>
    <name evidence="2" type="ORF">BCR39DRAFT_588777</name>
</gene>
<organism evidence="2 3">
    <name type="scientific">Naematelia encephala</name>
    <dbReference type="NCBI Taxonomy" id="71784"/>
    <lineage>
        <taxon>Eukaryota</taxon>
        <taxon>Fungi</taxon>
        <taxon>Dikarya</taxon>
        <taxon>Basidiomycota</taxon>
        <taxon>Agaricomycotina</taxon>
        <taxon>Tremellomycetes</taxon>
        <taxon>Tremellales</taxon>
        <taxon>Naemateliaceae</taxon>
        <taxon>Naematelia</taxon>
    </lineage>
</organism>
<comment type="caution">
    <text evidence="2">The sequence shown here is derived from an EMBL/GenBank/DDBJ whole genome shotgun (WGS) entry which is preliminary data.</text>
</comment>
<feature type="region of interest" description="Disordered" evidence="1">
    <location>
        <begin position="30"/>
        <end position="406"/>
    </location>
</feature>
<keyword evidence="3" id="KW-1185">Reference proteome</keyword>
<feature type="compositionally biased region" description="Basic and acidic residues" evidence="1">
    <location>
        <begin position="355"/>
        <end position="378"/>
    </location>
</feature>
<proteinExistence type="predicted"/>
<protein>
    <submittedName>
        <fullName evidence="2">Uncharacterized protein</fullName>
    </submittedName>
</protein>
<feature type="compositionally biased region" description="Basic and acidic residues" evidence="1">
    <location>
        <begin position="32"/>
        <end position="48"/>
    </location>
</feature>
<feature type="compositionally biased region" description="Basic residues" evidence="1">
    <location>
        <begin position="387"/>
        <end position="397"/>
    </location>
</feature>
<evidence type="ECO:0000256" key="1">
    <source>
        <dbReference type="SAM" id="MobiDB-lite"/>
    </source>
</evidence>